<gene>
    <name evidence="7" type="ORF">DIR46_18095</name>
</gene>
<dbReference type="AlphaFoldDB" id="A0A2S2DLD7"/>
<dbReference type="InterPro" id="IPR004846">
    <property type="entry name" value="T2SS/T3SS_dom"/>
</dbReference>
<dbReference type="PANTHER" id="PTHR30332">
    <property type="entry name" value="PROBABLE GENERAL SECRETION PATHWAY PROTEIN D"/>
    <property type="match status" value="1"/>
</dbReference>
<dbReference type="EMBL" id="CP029343">
    <property type="protein sequence ID" value="AWL06154.1"/>
    <property type="molecule type" value="Genomic_DNA"/>
</dbReference>
<dbReference type="OrthoDB" id="9775455at2"/>
<accession>A0A2S2DLD7</accession>
<dbReference type="GO" id="GO:0009306">
    <property type="term" value="P:protein secretion"/>
    <property type="evidence" value="ECO:0007669"/>
    <property type="project" value="InterPro"/>
</dbReference>
<evidence type="ECO:0000256" key="1">
    <source>
        <dbReference type="ARBA" id="ARBA00004370"/>
    </source>
</evidence>
<keyword evidence="3" id="KW-0472">Membrane</keyword>
<feature type="region of interest" description="Disordered" evidence="5">
    <location>
        <begin position="1"/>
        <end position="82"/>
    </location>
</feature>
<evidence type="ECO:0000313" key="8">
    <source>
        <dbReference type="Proteomes" id="UP000245820"/>
    </source>
</evidence>
<proteinExistence type="inferred from homology"/>
<keyword evidence="2" id="KW-0732">Signal</keyword>
<evidence type="ECO:0000259" key="6">
    <source>
        <dbReference type="Pfam" id="PF00263"/>
    </source>
</evidence>
<evidence type="ECO:0000256" key="3">
    <source>
        <dbReference type="ARBA" id="ARBA00023136"/>
    </source>
</evidence>
<reference evidence="7 8" key="1">
    <citation type="submission" date="2018-05" db="EMBL/GenBank/DDBJ databases">
        <title>Complete genome sequence of Massilia oculi sp. nov. CCUG 43427T (=DSM 26321T), the type strain of M. oculi, and comparison with genome sequences of other Massilia strains.</title>
        <authorList>
            <person name="Zhu B."/>
        </authorList>
    </citation>
    <scope>NUCLEOTIDE SEQUENCE [LARGE SCALE GENOMIC DNA]</scope>
    <source>
        <strain evidence="7 8">CCUG 43427</strain>
    </source>
</reference>
<evidence type="ECO:0000256" key="4">
    <source>
        <dbReference type="RuleBase" id="RU004003"/>
    </source>
</evidence>
<evidence type="ECO:0000256" key="2">
    <source>
        <dbReference type="ARBA" id="ARBA00022729"/>
    </source>
</evidence>
<protein>
    <recommendedName>
        <fullName evidence="6">Type II/III secretion system secretin-like domain-containing protein</fullName>
    </recommendedName>
</protein>
<organism evidence="7 8">
    <name type="scientific">Massilia oculi</name>
    <dbReference type="NCBI Taxonomy" id="945844"/>
    <lineage>
        <taxon>Bacteria</taxon>
        <taxon>Pseudomonadati</taxon>
        <taxon>Pseudomonadota</taxon>
        <taxon>Betaproteobacteria</taxon>
        <taxon>Burkholderiales</taxon>
        <taxon>Oxalobacteraceae</taxon>
        <taxon>Telluria group</taxon>
        <taxon>Massilia</taxon>
    </lineage>
</organism>
<evidence type="ECO:0000256" key="5">
    <source>
        <dbReference type="SAM" id="MobiDB-lite"/>
    </source>
</evidence>
<comment type="subcellular location">
    <subcellularLocation>
        <location evidence="1">Membrane</location>
    </subcellularLocation>
</comment>
<name>A0A2S2DLD7_9BURK</name>
<dbReference type="Pfam" id="PF00263">
    <property type="entry name" value="Secretin"/>
    <property type="match status" value="1"/>
</dbReference>
<dbReference type="InterPro" id="IPR038591">
    <property type="entry name" value="NolW-like_sf"/>
</dbReference>
<dbReference type="GO" id="GO:0015627">
    <property type="term" value="C:type II protein secretion system complex"/>
    <property type="evidence" value="ECO:0007669"/>
    <property type="project" value="TreeGrafter"/>
</dbReference>
<sequence length="609" mass="64723">MRRSWPGSPTSRPASRPSASSGLPCRRTKPATGAGSRCSLPSTIPKDCHDLPAPAHDRAAAGPDRRRRTAARPVPASGREPAHCRRCCRCRGTRQAAAPARAGAGRRALAGQYRWPGAGRRRAVFRLYRAAHRCPRRAARARRQRSAAHHARQGSPMIQRHLVCALLALPAFAFAQGSPAGAAIVGATSAGVTTSQPATAPAAPAAPATMSYTFRDTPVSELFNMIARSARVNIMLGRGVSGNVSINLYDLTVREAIEAVAQAGGFVVSERAGGFLVEDPRAAPQEVPEALQVKALKVRYADVTKVGAILARQVGPLGAVTVLDQTKTVVIESTEAGLQRAASVLREIDRAPQQILIEAKILEITLDRNENFGVDWSRVFSEGPDVFGATGFATRAGPRFYLNVVNRNIEAYLSALSNKGRVHTLATPRLLALEDQEATTNVGDQLGYRLTTTINNVTSESIQFLDTGVILRVTPSVDADGRIMLKVRPEVSSGSVSAGIPSKKTTEVNTQLVADDGQPVLIGGLIKRSATYRRLGVPLLSDIPVIGGIFASTDDGGSATETIVVITPRIVPAGGAAIDGPTERTLEQAEQAMRARSEMLDRKLDSIVP</sequence>
<comment type="similarity">
    <text evidence="4">Belongs to the bacterial secretin family.</text>
</comment>
<dbReference type="GO" id="GO:0016020">
    <property type="term" value="C:membrane"/>
    <property type="evidence" value="ECO:0007669"/>
    <property type="project" value="UniProtKB-SubCell"/>
</dbReference>
<dbReference type="PANTHER" id="PTHR30332:SF24">
    <property type="entry name" value="SECRETIN GSPD-RELATED"/>
    <property type="match status" value="1"/>
</dbReference>
<dbReference type="Gene3D" id="3.30.1370.120">
    <property type="match status" value="1"/>
</dbReference>
<feature type="compositionally biased region" description="Low complexity" evidence="5">
    <location>
        <begin position="1"/>
        <end position="22"/>
    </location>
</feature>
<dbReference type="PRINTS" id="PR00811">
    <property type="entry name" value="BCTERIALGSPD"/>
</dbReference>
<dbReference type="Gene3D" id="3.30.1370.130">
    <property type="match status" value="1"/>
</dbReference>
<dbReference type="KEGG" id="mtim:DIR46_18095"/>
<feature type="compositionally biased region" description="Basic and acidic residues" evidence="5">
    <location>
        <begin position="46"/>
        <end position="59"/>
    </location>
</feature>
<dbReference type="InterPro" id="IPR050810">
    <property type="entry name" value="Bact_Secretion_Sys_Channel"/>
</dbReference>
<evidence type="ECO:0000313" key="7">
    <source>
        <dbReference type="EMBL" id="AWL06154.1"/>
    </source>
</evidence>
<keyword evidence="8" id="KW-1185">Reference proteome</keyword>
<dbReference type="Proteomes" id="UP000245820">
    <property type="component" value="Chromosome"/>
</dbReference>
<feature type="domain" description="Type II/III secretion system secretin-like" evidence="6">
    <location>
        <begin position="415"/>
        <end position="571"/>
    </location>
</feature>
<dbReference type="InterPro" id="IPR001775">
    <property type="entry name" value="GspD/PilQ"/>
</dbReference>